<proteinExistence type="predicted"/>
<organism evidence="1 2">
    <name type="scientific">Gossypium darwinii</name>
    <name type="common">Darwin's cotton</name>
    <name type="synonym">Gossypium barbadense var. darwinii</name>
    <dbReference type="NCBI Taxonomy" id="34276"/>
    <lineage>
        <taxon>Eukaryota</taxon>
        <taxon>Viridiplantae</taxon>
        <taxon>Streptophyta</taxon>
        <taxon>Embryophyta</taxon>
        <taxon>Tracheophyta</taxon>
        <taxon>Spermatophyta</taxon>
        <taxon>Magnoliopsida</taxon>
        <taxon>eudicotyledons</taxon>
        <taxon>Gunneridae</taxon>
        <taxon>Pentapetalae</taxon>
        <taxon>rosids</taxon>
        <taxon>malvids</taxon>
        <taxon>Malvales</taxon>
        <taxon>Malvaceae</taxon>
        <taxon>Malvoideae</taxon>
        <taxon>Gossypium</taxon>
    </lineage>
</organism>
<dbReference type="EMBL" id="CM017707">
    <property type="protein sequence ID" value="TYG61382.1"/>
    <property type="molecule type" value="Genomic_DNA"/>
</dbReference>
<reference evidence="1 2" key="1">
    <citation type="submission" date="2019-06" db="EMBL/GenBank/DDBJ databases">
        <title>WGS assembly of Gossypium darwinii.</title>
        <authorList>
            <person name="Chen Z.J."/>
            <person name="Sreedasyam A."/>
            <person name="Ando A."/>
            <person name="Song Q."/>
            <person name="De L."/>
            <person name="Hulse-Kemp A."/>
            <person name="Ding M."/>
            <person name="Ye W."/>
            <person name="Kirkbride R."/>
            <person name="Jenkins J."/>
            <person name="Plott C."/>
            <person name="Lovell J."/>
            <person name="Lin Y.-M."/>
            <person name="Vaughn R."/>
            <person name="Liu B."/>
            <person name="Li W."/>
            <person name="Simpson S."/>
            <person name="Scheffler B."/>
            <person name="Saski C."/>
            <person name="Grover C."/>
            <person name="Hu G."/>
            <person name="Conover J."/>
            <person name="Carlson J."/>
            <person name="Shu S."/>
            <person name="Boston L."/>
            <person name="Williams M."/>
            <person name="Peterson D."/>
            <person name="Mcgee K."/>
            <person name="Jones D."/>
            <person name="Wendel J."/>
            <person name="Stelly D."/>
            <person name="Grimwood J."/>
            <person name="Schmutz J."/>
        </authorList>
    </citation>
    <scope>NUCLEOTIDE SEQUENCE [LARGE SCALE GENOMIC DNA]</scope>
    <source>
        <strain evidence="1">1808015.09</strain>
    </source>
</reference>
<accession>A0A5D2BZU8</accession>
<evidence type="ECO:0000313" key="2">
    <source>
        <dbReference type="Proteomes" id="UP000323506"/>
    </source>
</evidence>
<dbReference type="AlphaFoldDB" id="A0A5D2BZU8"/>
<dbReference type="Proteomes" id="UP000323506">
    <property type="component" value="Chromosome D07"/>
</dbReference>
<keyword evidence="2" id="KW-1185">Reference proteome</keyword>
<evidence type="ECO:0008006" key="3">
    <source>
        <dbReference type="Google" id="ProtNLM"/>
    </source>
</evidence>
<gene>
    <name evidence="1" type="ORF">ES288_D07G143700v1</name>
</gene>
<evidence type="ECO:0000313" key="1">
    <source>
        <dbReference type="EMBL" id="TYG61382.1"/>
    </source>
</evidence>
<protein>
    <recommendedName>
        <fullName evidence="3">Reverse transcriptase domain-containing protein</fullName>
    </recommendedName>
</protein>
<name>A0A5D2BZU8_GOSDA</name>
<sequence length="109" mass="12356">MWVSPFLSSSMVPKSEWFNPKRGLRQVDPLSPFLFLFAANVLFRSSICNLTSNWFGPEHPGTCHDLRYPLIKYCRTSRECHFASSATIAVASCPVLVLLSCKPNFLIRC</sequence>